<keyword evidence="8 16" id="KW-1278">Translocase</keyword>
<evidence type="ECO:0000256" key="9">
    <source>
        <dbReference type="ARBA" id="ARBA00022989"/>
    </source>
</evidence>
<comment type="caution">
    <text evidence="16">Lacks conserved residue(s) required for the propagation of feature annotation.</text>
</comment>
<keyword evidence="14 16" id="KW-0472">Membrane</keyword>
<dbReference type="SMART" id="SM00900">
    <property type="entry name" value="FMN_bind"/>
    <property type="match status" value="1"/>
</dbReference>
<evidence type="ECO:0000259" key="18">
    <source>
        <dbReference type="SMART" id="SM00900"/>
    </source>
</evidence>
<keyword evidence="1 16" id="KW-0813">Transport</keyword>
<proteinExistence type="inferred from homology"/>
<dbReference type="GO" id="GO:0006814">
    <property type="term" value="P:sodium ion transport"/>
    <property type="evidence" value="ECO:0007669"/>
    <property type="project" value="UniProtKB-UniRule"/>
</dbReference>
<keyword evidence="2 16" id="KW-1003">Cell membrane</keyword>
<organism evidence="19 20">
    <name type="scientific">SAR86 cluster bacterium</name>
    <dbReference type="NCBI Taxonomy" id="2030880"/>
    <lineage>
        <taxon>Bacteria</taxon>
        <taxon>Pseudomonadati</taxon>
        <taxon>Pseudomonadota</taxon>
        <taxon>Gammaproteobacteria</taxon>
        <taxon>SAR86 cluster</taxon>
    </lineage>
</organism>
<dbReference type="Pfam" id="PF04205">
    <property type="entry name" value="FMN_bind"/>
    <property type="match status" value="1"/>
</dbReference>
<feature type="domain" description="FMN-binding" evidence="18">
    <location>
        <begin position="144"/>
        <end position="244"/>
    </location>
</feature>
<evidence type="ECO:0000256" key="16">
    <source>
        <dbReference type="HAMAP-Rule" id="MF_00427"/>
    </source>
</evidence>
<name>A0A368C4U4_9GAMM</name>
<dbReference type="EC" id="7.2.1.1" evidence="16 17"/>
<evidence type="ECO:0000256" key="1">
    <source>
        <dbReference type="ARBA" id="ARBA00022448"/>
    </source>
</evidence>
<evidence type="ECO:0000256" key="14">
    <source>
        <dbReference type="ARBA" id="ARBA00023136"/>
    </source>
</evidence>
<dbReference type="GO" id="GO:0016655">
    <property type="term" value="F:oxidoreductase activity, acting on NAD(P)H, quinone or similar compound as acceptor"/>
    <property type="evidence" value="ECO:0007669"/>
    <property type="project" value="UniProtKB-UniRule"/>
</dbReference>
<comment type="subcellular location">
    <subcellularLocation>
        <location evidence="16">Cell membrane</location>
        <topology evidence="16">Single-pass membrane protein</topology>
    </subcellularLocation>
</comment>
<keyword evidence="13 16" id="KW-0830">Ubiquinone</keyword>
<evidence type="ECO:0000256" key="12">
    <source>
        <dbReference type="ARBA" id="ARBA00023065"/>
    </source>
</evidence>
<dbReference type="NCBIfam" id="TIGR01938">
    <property type="entry name" value="nqrC"/>
    <property type="match status" value="1"/>
</dbReference>
<accession>A0A368C4U4</accession>
<gene>
    <name evidence="16" type="primary">nqrC</name>
    <name evidence="19" type="ORF">DBW92_02750</name>
</gene>
<dbReference type="GO" id="GO:0010181">
    <property type="term" value="F:FMN binding"/>
    <property type="evidence" value="ECO:0007669"/>
    <property type="project" value="UniProtKB-UniRule"/>
</dbReference>
<dbReference type="PANTHER" id="PTHR37838:SF1">
    <property type="entry name" value="NA(+)-TRANSLOCATING NADH-QUINONE REDUCTASE SUBUNIT C"/>
    <property type="match status" value="1"/>
</dbReference>
<sequence>MNESVIKTLLVSFSICLICSLVVSFAAVGLRDIQIENKLNDQRLKILQAGKIYNPELEIKTQFEALEVKFIDFESGKLLSEYQNFSLDSYDQILATKDSNLSTKVPQDKDIAIIKNRENIGKVYIIRDNLDEISKLILPIRGFGLWGTMYGYISLENDFNTVAGIEFYQHKETPGLGAEVDNPKWKSLWPGKQIYQENKVTLKVLKGKVENDDPMSTYKVDGLSGATLTSRGVSNMIEYWFGDSGYSNMLKELDYES</sequence>
<protein>
    <recommendedName>
        <fullName evidence="16 17">Na(+)-translocating NADH-quinone reductase subunit C</fullName>
        <shortName evidence="16 17">Na(+)-NQR subunit C</shortName>
        <shortName evidence="16 17">Na(+)-translocating NQR subunit C</shortName>
        <ecNumber evidence="16 17">7.2.1.1</ecNumber>
    </recommendedName>
    <alternativeName>
        <fullName evidence="16 17">NQR complex subunit C</fullName>
    </alternativeName>
    <alternativeName>
        <fullName evidence="16 17">NQR-1 subunit C</fullName>
    </alternativeName>
</protein>
<comment type="cofactor">
    <cofactor evidence="16 17">
        <name>FMN</name>
        <dbReference type="ChEBI" id="CHEBI:58210"/>
    </cofactor>
</comment>
<dbReference type="PANTHER" id="PTHR37838">
    <property type="entry name" value="NA(+)-TRANSLOCATING NADH-QUINONE REDUCTASE SUBUNIT C"/>
    <property type="match status" value="1"/>
</dbReference>
<evidence type="ECO:0000256" key="4">
    <source>
        <dbReference type="ARBA" id="ARBA00022553"/>
    </source>
</evidence>
<dbReference type="InterPro" id="IPR007329">
    <property type="entry name" value="FMN-bd"/>
</dbReference>
<dbReference type="InterPro" id="IPR010204">
    <property type="entry name" value="NqrC"/>
</dbReference>
<evidence type="ECO:0000256" key="13">
    <source>
        <dbReference type="ARBA" id="ARBA00023075"/>
    </source>
</evidence>
<comment type="catalytic activity">
    <reaction evidence="16 17">
        <text>a ubiquinone + n Na(+)(in) + NADH + H(+) = a ubiquinol + n Na(+)(out) + NAD(+)</text>
        <dbReference type="Rhea" id="RHEA:47748"/>
        <dbReference type="Rhea" id="RHEA-COMP:9565"/>
        <dbReference type="Rhea" id="RHEA-COMP:9566"/>
        <dbReference type="ChEBI" id="CHEBI:15378"/>
        <dbReference type="ChEBI" id="CHEBI:16389"/>
        <dbReference type="ChEBI" id="CHEBI:17976"/>
        <dbReference type="ChEBI" id="CHEBI:29101"/>
        <dbReference type="ChEBI" id="CHEBI:57540"/>
        <dbReference type="ChEBI" id="CHEBI:57945"/>
        <dbReference type="EC" id="7.2.1.1"/>
    </reaction>
</comment>
<comment type="caution">
    <text evidence="19">The sequence shown here is derived from an EMBL/GenBank/DDBJ whole genome shotgun (WGS) entry which is preliminary data.</text>
</comment>
<evidence type="ECO:0000256" key="8">
    <source>
        <dbReference type="ARBA" id="ARBA00022967"/>
    </source>
</evidence>
<dbReference type="HAMAP" id="MF_00427">
    <property type="entry name" value="NqrC"/>
    <property type="match status" value="1"/>
</dbReference>
<evidence type="ECO:0000313" key="20">
    <source>
        <dbReference type="Proteomes" id="UP000252915"/>
    </source>
</evidence>
<keyword evidence="9 16" id="KW-1133">Transmembrane helix</keyword>
<reference evidence="19 20" key="1">
    <citation type="journal article" date="2018" name="Microbiome">
        <title>Fine metagenomic profile of the Mediterranean stratified and mixed water columns revealed by assembly and recruitment.</title>
        <authorList>
            <person name="Haro-Moreno J.M."/>
            <person name="Lopez-Perez M."/>
            <person name="De La Torre J.R."/>
            <person name="Picazo A."/>
            <person name="Camacho A."/>
            <person name="Rodriguez-Valera F."/>
        </authorList>
    </citation>
    <scope>NUCLEOTIDE SEQUENCE [LARGE SCALE GENOMIC DNA]</scope>
    <source>
        <strain evidence="19">MED-G78</strain>
    </source>
</reference>
<evidence type="ECO:0000313" key="19">
    <source>
        <dbReference type="EMBL" id="RCL44598.1"/>
    </source>
</evidence>
<keyword evidence="10 16" id="KW-0520">NAD</keyword>
<evidence type="ECO:0000256" key="7">
    <source>
        <dbReference type="ARBA" id="ARBA00022692"/>
    </source>
</evidence>
<evidence type="ECO:0000256" key="11">
    <source>
        <dbReference type="ARBA" id="ARBA00023053"/>
    </source>
</evidence>
<comment type="subunit">
    <text evidence="16 17">Composed of six subunits; NqrA, NqrB, NqrC, NqrD, NqrE and NqrF.</text>
</comment>
<keyword evidence="7 16" id="KW-0812">Transmembrane</keyword>
<evidence type="ECO:0000256" key="10">
    <source>
        <dbReference type="ARBA" id="ARBA00023027"/>
    </source>
</evidence>
<feature type="modified residue" description="FMN phosphoryl threonine" evidence="16">
    <location>
        <position position="227"/>
    </location>
</feature>
<dbReference type="EMBL" id="QOPI01000012">
    <property type="protein sequence ID" value="RCL44598.1"/>
    <property type="molecule type" value="Genomic_DNA"/>
</dbReference>
<evidence type="ECO:0000256" key="5">
    <source>
        <dbReference type="ARBA" id="ARBA00022630"/>
    </source>
</evidence>
<comment type="similarity">
    <text evidence="16 17">Belongs to the NqrC family.</text>
</comment>
<dbReference type="NCBIfam" id="NF003749">
    <property type="entry name" value="PRK05346.1-5"/>
    <property type="match status" value="1"/>
</dbReference>
<evidence type="ECO:0000256" key="6">
    <source>
        <dbReference type="ARBA" id="ARBA00022643"/>
    </source>
</evidence>
<keyword evidence="6 16" id="KW-0288">FMN</keyword>
<evidence type="ECO:0000256" key="3">
    <source>
        <dbReference type="ARBA" id="ARBA00022519"/>
    </source>
</evidence>
<evidence type="ECO:0000256" key="17">
    <source>
        <dbReference type="PIRNR" id="PIRNR009437"/>
    </source>
</evidence>
<dbReference type="AlphaFoldDB" id="A0A368C4U4"/>
<keyword evidence="15 16" id="KW-0739">Sodium transport</keyword>
<dbReference type="Proteomes" id="UP000252915">
    <property type="component" value="Unassembled WGS sequence"/>
</dbReference>
<comment type="function">
    <text evidence="16">NQR complex catalyzes the reduction of ubiquinone-1 to ubiquinol by two successive reactions, coupled with the transport of Na(+) ions from the cytoplasm to the periplasm. NqrA to NqrE are probably involved in the second step, the conversion of ubisemiquinone to ubiquinol.</text>
</comment>
<dbReference type="PIRSF" id="PIRSF009437">
    <property type="entry name" value="NQR-1_subunit_C"/>
    <property type="match status" value="1"/>
</dbReference>
<keyword evidence="11 16" id="KW-0915">Sodium</keyword>
<evidence type="ECO:0000256" key="2">
    <source>
        <dbReference type="ARBA" id="ARBA00022475"/>
    </source>
</evidence>
<keyword evidence="3" id="KW-0997">Cell inner membrane</keyword>
<keyword evidence="5 16" id="KW-0285">Flavoprotein</keyword>
<keyword evidence="12 16" id="KW-0406">Ion transport</keyword>
<dbReference type="GO" id="GO:0005886">
    <property type="term" value="C:plasma membrane"/>
    <property type="evidence" value="ECO:0007669"/>
    <property type="project" value="UniProtKB-SubCell"/>
</dbReference>
<evidence type="ECO:0000256" key="15">
    <source>
        <dbReference type="ARBA" id="ARBA00023201"/>
    </source>
</evidence>
<keyword evidence="4 16" id="KW-0597">Phosphoprotein</keyword>